<reference evidence="10" key="1">
    <citation type="journal article" date="2019" name="Int. J. Syst. Evol. Microbiol.">
        <title>The Global Catalogue of Microorganisms (GCM) 10K type strain sequencing project: providing services to taxonomists for standard genome sequencing and annotation.</title>
        <authorList>
            <consortium name="The Broad Institute Genomics Platform"/>
            <consortium name="The Broad Institute Genome Sequencing Center for Infectious Disease"/>
            <person name="Wu L."/>
            <person name="Ma J."/>
        </authorList>
    </citation>
    <scope>NUCLEOTIDE SEQUENCE [LARGE SCALE GENOMIC DNA]</scope>
    <source>
        <strain evidence="10">CCUG 62414</strain>
    </source>
</reference>
<keyword evidence="2 8" id="KW-0645">Protease</keyword>
<evidence type="ECO:0000256" key="8">
    <source>
        <dbReference type="RuleBase" id="RU364100"/>
    </source>
</evidence>
<protein>
    <recommendedName>
        <fullName evidence="8">Abasic site processing protein</fullName>
        <ecNumber evidence="8">3.4.-.-</ecNumber>
    </recommendedName>
</protein>
<proteinExistence type="inferred from homology"/>
<comment type="similarity">
    <text evidence="1 8">Belongs to the SOS response-associated peptidase family.</text>
</comment>
<evidence type="ECO:0000256" key="5">
    <source>
        <dbReference type="ARBA" id="ARBA00023124"/>
    </source>
</evidence>
<evidence type="ECO:0000313" key="10">
    <source>
        <dbReference type="Proteomes" id="UP001597061"/>
    </source>
</evidence>
<keyword evidence="10" id="KW-1185">Reference proteome</keyword>
<keyword evidence="4 8" id="KW-0378">Hydrolase</keyword>
<dbReference type="EC" id="3.4.-.-" evidence="8"/>
<organism evidence="9 10">
    <name type="scientific">Mariniflexile jejuense</name>
    <dbReference type="NCBI Taxonomy" id="1173582"/>
    <lineage>
        <taxon>Bacteria</taxon>
        <taxon>Pseudomonadati</taxon>
        <taxon>Bacteroidota</taxon>
        <taxon>Flavobacteriia</taxon>
        <taxon>Flavobacteriales</taxon>
        <taxon>Flavobacteriaceae</taxon>
        <taxon>Mariniflexile</taxon>
    </lineage>
</organism>
<evidence type="ECO:0000313" key="9">
    <source>
        <dbReference type="EMBL" id="MFD0991149.1"/>
    </source>
</evidence>
<dbReference type="RefSeq" id="WP_379926829.1">
    <property type="nucleotide sequence ID" value="NZ_JBHTJI010000042.1"/>
</dbReference>
<comment type="caution">
    <text evidence="9">The sequence shown here is derived from an EMBL/GenBank/DDBJ whole genome shotgun (WGS) entry which is preliminary data.</text>
</comment>
<keyword evidence="5" id="KW-0190">Covalent protein-DNA linkage</keyword>
<evidence type="ECO:0000256" key="6">
    <source>
        <dbReference type="ARBA" id="ARBA00023125"/>
    </source>
</evidence>
<dbReference type="GO" id="GO:0016787">
    <property type="term" value="F:hydrolase activity"/>
    <property type="evidence" value="ECO:0007669"/>
    <property type="project" value="UniProtKB-KW"/>
</dbReference>
<dbReference type="InterPro" id="IPR036590">
    <property type="entry name" value="SRAP-like"/>
</dbReference>
<keyword evidence="3" id="KW-0227">DNA damage</keyword>
<dbReference type="PANTHER" id="PTHR13604:SF0">
    <property type="entry name" value="ABASIC SITE PROCESSING PROTEIN HMCES"/>
    <property type="match status" value="1"/>
</dbReference>
<evidence type="ECO:0000256" key="3">
    <source>
        <dbReference type="ARBA" id="ARBA00022763"/>
    </source>
</evidence>
<dbReference type="Gene3D" id="3.90.1680.10">
    <property type="entry name" value="SOS response associated peptidase-like"/>
    <property type="match status" value="1"/>
</dbReference>
<keyword evidence="7" id="KW-0456">Lyase</keyword>
<dbReference type="SUPFAM" id="SSF143081">
    <property type="entry name" value="BB1717-like"/>
    <property type="match status" value="1"/>
</dbReference>
<dbReference type="EMBL" id="JBHTJI010000042">
    <property type="protein sequence ID" value="MFD0991149.1"/>
    <property type="molecule type" value="Genomic_DNA"/>
</dbReference>
<dbReference type="PANTHER" id="PTHR13604">
    <property type="entry name" value="DC12-RELATED"/>
    <property type="match status" value="1"/>
</dbReference>
<evidence type="ECO:0000256" key="4">
    <source>
        <dbReference type="ARBA" id="ARBA00022801"/>
    </source>
</evidence>
<dbReference type="Pfam" id="PF02586">
    <property type="entry name" value="SRAP"/>
    <property type="match status" value="1"/>
</dbReference>
<evidence type="ECO:0000256" key="2">
    <source>
        <dbReference type="ARBA" id="ARBA00022670"/>
    </source>
</evidence>
<keyword evidence="6" id="KW-0238">DNA-binding</keyword>
<evidence type="ECO:0000256" key="1">
    <source>
        <dbReference type="ARBA" id="ARBA00008136"/>
    </source>
</evidence>
<gene>
    <name evidence="9" type="ORF">ACFQ1R_13660</name>
</gene>
<evidence type="ECO:0000256" key="7">
    <source>
        <dbReference type="ARBA" id="ARBA00023239"/>
    </source>
</evidence>
<name>A0ABW3JL59_9FLAO</name>
<dbReference type="Proteomes" id="UP001597061">
    <property type="component" value="Unassembled WGS sequence"/>
</dbReference>
<sequence length="247" mass="28420">MCFHTSTTFKTKKLEEHFKVKLNAENIRSIFDKPNYHLNGFAHLNMLVIPQEKSNVLAPGVWGIVPSNKKGDAIKDYYKEAVKYGGGLNAQSEKLFQHYMYRESALTRRCIIPVNGFFEPHEYLKKKYPFFIFNNDNEPLALAGIYSVIDTYITFSILTKEASPMFAKIHNSKKRQPVILSDDIKDNWLLPELNADDVRELVSSNYPESQLEAYTVSKDLFSPKVDSNIETIIEKVEYAELKESFSS</sequence>
<accession>A0ABW3JL59</accession>
<dbReference type="InterPro" id="IPR003738">
    <property type="entry name" value="SRAP"/>
</dbReference>